<protein>
    <submittedName>
        <fullName evidence="4">NmrA/HSCARG family protein</fullName>
    </submittedName>
</protein>
<dbReference type="EMBL" id="JACVVD010000023">
    <property type="protein sequence ID" value="MBD0384664.1"/>
    <property type="molecule type" value="Genomic_DNA"/>
</dbReference>
<dbReference type="RefSeq" id="WP_188178424.1">
    <property type="nucleotide sequence ID" value="NZ_JACVVD010000023.1"/>
</dbReference>
<evidence type="ECO:0000313" key="5">
    <source>
        <dbReference type="Proteomes" id="UP000650466"/>
    </source>
</evidence>
<keyword evidence="2" id="KW-0521">NADP</keyword>
<evidence type="ECO:0000256" key="2">
    <source>
        <dbReference type="ARBA" id="ARBA00022857"/>
    </source>
</evidence>
<evidence type="ECO:0000259" key="3">
    <source>
        <dbReference type="Pfam" id="PF05368"/>
    </source>
</evidence>
<dbReference type="Gene3D" id="3.90.25.10">
    <property type="entry name" value="UDP-galactose 4-epimerase, domain 1"/>
    <property type="match status" value="1"/>
</dbReference>
<name>A0A926KV14_9BACL</name>
<dbReference type="InterPro" id="IPR036291">
    <property type="entry name" value="NAD(P)-bd_dom_sf"/>
</dbReference>
<organism evidence="4 5">
    <name type="scientific">Paenibacillus sedimenti</name>
    <dbReference type="NCBI Taxonomy" id="2770274"/>
    <lineage>
        <taxon>Bacteria</taxon>
        <taxon>Bacillati</taxon>
        <taxon>Bacillota</taxon>
        <taxon>Bacilli</taxon>
        <taxon>Bacillales</taxon>
        <taxon>Paenibacillaceae</taxon>
        <taxon>Paenibacillus</taxon>
    </lineage>
</organism>
<dbReference type="InterPro" id="IPR008030">
    <property type="entry name" value="NmrA-like"/>
</dbReference>
<dbReference type="Proteomes" id="UP000650466">
    <property type="component" value="Unassembled WGS sequence"/>
</dbReference>
<dbReference type="SUPFAM" id="SSF51735">
    <property type="entry name" value="NAD(P)-binding Rossmann-fold domains"/>
    <property type="match status" value="1"/>
</dbReference>
<sequence>MEYTKKIILVTGATGQQGGATIRNLLANGNWSVRALTRDPNKPSAETLRKAGVEIFEGDHDNPDSLLEAMQGVYGVFSVQPTEFSPNISPDFSYEDEVRFGRNVANAANKAGVQHFIYSSVSGADRLIGGRNYSKWEIEEYIRNLDLPLTILRPAWFMDNFSDPLFGLQTGQLSTAIKSNIKLQLIAVEDIGAFSALAFENPEKYLGKTIEIAGDSLTPLAISNAISRAIGRDIPYVEIPIDTIRQISPSGARTFEFINNEELIIDIAEVRRLHLGLLTFNEWLENIGKTKMELLFASEH</sequence>
<dbReference type="PANTHER" id="PTHR42748:SF7">
    <property type="entry name" value="NMRA LIKE REDOX SENSOR 1-RELATED"/>
    <property type="match status" value="1"/>
</dbReference>
<reference evidence="4" key="1">
    <citation type="submission" date="2020-09" db="EMBL/GenBank/DDBJ databases">
        <title>Draft Genome Sequence of Paenibacillus sp. WST5.</title>
        <authorList>
            <person name="Bao Z."/>
        </authorList>
    </citation>
    <scope>NUCLEOTIDE SEQUENCE</scope>
    <source>
        <strain evidence="4">WST5</strain>
    </source>
</reference>
<keyword evidence="5" id="KW-1185">Reference proteome</keyword>
<feature type="domain" description="NmrA-like" evidence="3">
    <location>
        <begin position="4"/>
        <end position="253"/>
    </location>
</feature>
<comment type="similarity">
    <text evidence="1">Belongs to the NmrA-type oxidoreductase family.</text>
</comment>
<gene>
    <name evidence="4" type="ORF">ICC18_31985</name>
</gene>
<evidence type="ECO:0000256" key="1">
    <source>
        <dbReference type="ARBA" id="ARBA00006328"/>
    </source>
</evidence>
<dbReference type="Pfam" id="PF05368">
    <property type="entry name" value="NmrA"/>
    <property type="match status" value="1"/>
</dbReference>
<accession>A0A926KV14</accession>
<dbReference type="AlphaFoldDB" id="A0A926KV14"/>
<dbReference type="CDD" id="cd05251">
    <property type="entry name" value="NmrA_like_SDR_a"/>
    <property type="match status" value="1"/>
</dbReference>
<dbReference type="PANTHER" id="PTHR42748">
    <property type="entry name" value="NITROGEN METABOLITE REPRESSION PROTEIN NMRA FAMILY MEMBER"/>
    <property type="match status" value="1"/>
</dbReference>
<dbReference type="Gene3D" id="3.40.50.720">
    <property type="entry name" value="NAD(P)-binding Rossmann-like Domain"/>
    <property type="match status" value="1"/>
</dbReference>
<dbReference type="InterPro" id="IPR051164">
    <property type="entry name" value="NmrA-like_oxidored"/>
</dbReference>
<proteinExistence type="inferred from homology"/>
<comment type="caution">
    <text evidence="4">The sequence shown here is derived from an EMBL/GenBank/DDBJ whole genome shotgun (WGS) entry which is preliminary data.</text>
</comment>
<evidence type="ECO:0000313" key="4">
    <source>
        <dbReference type="EMBL" id="MBD0384664.1"/>
    </source>
</evidence>